<dbReference type="AlphaFoldDB" id="A0A1B6HE76"/>
<reference evidence="4" key="1">
    <citation type="submission" date="2015-11" db="EMBL/GenBank/DDBJ databases">
        <title>De novo transcriptome assembly of four potential Pierce s Disease insect vectors from Arizona vineyards.</title>
        <authorList>
            <person name="Tassone E.E."/>
        </authorList>
    </citation>
    <scope>NUCLEOTIDE SEQUENCE</scope>
</reference>
<dbReference type="GO" id="GO:0005686">
    <property type="term" value="C:U2 snRNP"/>
    <property type="evidence" value="ECO:0007669"/>
    <property type="project" value="TreeGrafter"/>
</dbReference>
<feature type="non-terminal residue" evidence="4">
    <location>
        <position position="1"/>
    </location>
</feature>
<feature type="region of interest" description="Disordered" evidence="2">
    <location>
        <begin position="1"/>
        <end position="105"/>
    </location>
</feature>
<dbReference type="GO" id="GO:0000381">
    <property type="term" value="P:regulation of alternative mRNA splicing, via spliceosome"/>
    <property type="evidence" value="ECO:0007669"/>
    <property type="project" value="TreeGrafter"/>
</dbReference>
<evidence type="ECO:0000256" key="2">
    <source>
        <dbReference type="SAM" id="MobiDB-lite"/>
    </source>
</evidence>
<dbReference type="CDD" id="cd01800">
    <property type="entry name" value="Ubl_SF3a120"/>
    <property type="match status" value="1"/>
</dbReference>
<dbReference type="InterPro" id="IPR000626">
    <property type="entry name" value="Ubiquitin-like_dom"/>
</dbReference>
<gene>
    <name evidence="4" type="ORF">g.6486</name>
</gene>
<dbReference type="InterPro" id="IPR022030">
    <property type="entry name" value="SF3A1_dom"/>
</dbReference>
<evidence type="ECO:0000256" key="1">
    <source>
        <dbReference type="ARBA" id="ARBA00022664"/>
    </source>
</evidence>
<dbReference type="PANTHER" id="PTHR15316">
    <property type="entry name" value="SPLICEOSOME ASSOCIATED PROTEIN 114/SWAP SPLICING FACTOR-RELATED"/>
    <property type="match status" value="1"/>
</dbReference>
<dbReference type="PROSITE" id="PS50053">
    <property type="entry name" value="UBIQUITIN_2"/>
    <property type="match status" value="1"/>
</dbReference>
<dbReference type="EMBL" id="GECU01034764">
    <property type="protein sequence ID" value="JAS72942.1"/>
    <property type="molecule type" value="Transcribed_RNA"/>
</dbReference>
<proteinExistence type="predicted"/>
<dbReference type="SMART" id="SM00213">
    <property type="entry name" value="UBQ"/>
    <property type="match status" value="1"/>
</dbReference>
<dbReference type="InterPro" id="IPR019956">
    <property type="entry name" value="Ubiquitin_dom"/>
</dbReference>
<dbReference type="Pfam" id="PF12230">
    <property type="entry name" value="PRP21_like_P"/>
    <property type="match status" value="1"/>
</dbReference>
<dbReference type="SUPFAM" id="SSF54236">
    <property type="entry name" value="Ubiquitin-like"/>
    <property type="match status" value="1"/>
</dbReference>
<protein>
    <recommendedName>
        <fullName evidence="3">Ubiquitin-like domain-containing protein</fullName>
    </recommendedName>
</protein>
<sequence length="468" mass="52662">LVGTRILMQERMEESENTEEEKSSDDNGVEHIEEENEHVVEENTSEKESEEALSKEDERKHSKDNNQIEDMEEDSETEEQLVPPPTPTCPVPLTLTPTPPDPDTVIVKRDYDPKQIVRTMKQKVPEEFLISPITGETIPANKVQEHIRIGLLDPQWVEQRDKQLEEKLNQESVYVPGSAIGASLKLLAERRTDIFGVGDEETGIGKKIGEEEKKEDKVTWDGHTSSVEAATRAARANITIEDQIHQIHKVKGLLPDEEKERIGPKHVACPPPLPPPLPAQPPPLPPPTRILPPHPSPVMLIPPIMSPMMVPQPRPQFNIIQVVPPPTMLPTFVPLVTHMHQPLLMHQAEERVIEPPAKKMRTEESLIPEHVFLGKTKSPVTFAVAVPHMPERTEWKLKGQVLTVTLPLSDSVSVIKAKIYEATQVPPGKQKLHWEGMFFKDTNSLAFYNISPATTIQLQIKERGGRKK</sequence>
<accession>A0A1B6HE76</accession>
<evidence type="ECO:0000313" key="4">
    <source>
        <dbReference type="EMBL" id="JAS72942.1"/>
    </source>
</evidence>
<dbReference type="FunFam" id="3.10.20.90:FF:000091">
    <property type="entry name" value="Splicing factor 3A subunit 1"/>
    <property type="match status" value="1"/>
</dbReference>
<dbReference type="PRINTS" id="PR00348">
    <property type="entry name" value="UBIQUITIN"/>
</dbReference>
<dbReference type="Pfam" id="PF00240">
    <property type="entry name" value="ubiquitin"/>
    <property type="match status" value="1"/>
</dbReference>
<feature type="non-terminal residue" evidence="4">
    <location>
        <position position="468"/>
    </location>
</feature>
<dbReference type="InterPro" id="IPR045146">
    <property type="entry name" value="SF3A1"/>
</dbReference>
<dbReference type="InterPro" id="IPR035563">
    <property type="entry name" value="SF3As1_ubi"/>
</dbReference>
<dbReference type="Gene3D" id="3.10.20.90">
    <property type="entry name" value="Phosphatidylinositol 3-kinase Catalytic Subunit, Chain A, domain 1"/>
    <property type="match status" value="1"/>
</dbReference>
<dbReference type="InterPro" id="IPR029071">
    <property type="entry name" value="Ubiquitin-like_domsf"/>
</dbReference>
<feature type="compositionally biased region" description="Acidic residues" evidence="2">
    <location>
        <begin position="67"/>
        <end position="79"/>
    </location>
</feature>
<keyword evidence="1" id="KW-0507">mRNA processing</keyword>
<dbReference type="GO" id="GO:0045292">
    <property type="term" value="P:mRNA cis splicing, via spliceosome"/>
    <property type="evidence" value="ECO:0007669"/>
    <property type="project" value="InterPro"/>
</dbReference>
<name>A0A1B6HE76_9HEMI</name>
<dbReference type="PANTHER" id="PTHR15316:SF1">
    <property type="entry name" value="SPLICING FACTOR 3A SUBUNIT 1"/>
    <property type="match status" value="1"/>
</dbReference>
<organism evidence="4">
    <name type="scientific">Homalodisca liturata</name>
    <dbReference type="NCBI Taxonomy" id="320908"/>
    <lineage>
        <taxon>Eukaryota</taxon>
        <taxon>Metazoa</taxon>
        <taxon>Ecdysozoa</taxon>
        <taxon>Arthropoda</taxon>
        <taxon>Hexapoda</taxon>
        <taxon>Insecta</taxon>
        <taxon>Pterygota</taxon>
        <taxon>Neoptera</taxon>
        <taxon>Paraneoptera</taxon>
        <taxon>Hemiptera</taxon>
        <taxon>Auchenorrhyncha</taxon>
        <taxon>Membracoidea</taxon>
        <taxon>Cicadellidae</taxon>
        <taxon>Cicadellinae</taxon>
        <taxon>Proconiini</taxon>
        <taxon>Homalodisca</taxon>
    </lineage>
</organism>
<evidence type="ECO:0000259" key="3">
    <source>
        <dbReference type="PROSITE" id="PS50053"/>
    </source>
</evidence>
<dbReference type="GO" id="GO:0071013">
    <property type="term" value="C:catalytic step 2 spliceosome"/>
    <property type="evidence" value="ECO:0007669"/>
    <property type="project" value="TreeGrafter"/>
</dbReference>
<dbReference type="GO" id="GO:0003723">
    <property type="term" value="F:RNA binding"/>
    <property type="evidence" value="ECO:0007669"/>
    <property type="project" value="InterPro"/>
</dbReference>
<feature type="domain" description="Ubiquitin-like" evidence="3">
    <location>
        <begin position="397"/>
        <end position="465"/>
    </location>
</feature>
<feature type="compositionally biased region" description="Basic and acidic residues" evidence="2">
    <location>
        <begin position="8"/>
        <end position="66"/>
    </location>
</feature>
<dbReference type="GO" id="GO:0071004">
    <property type="term" value="C:U2-type prespliceosome"/>
    <property type="evidence" value="ECO:0007669"/>
    <property type="project" value="TreeGrafter"/>
</dbReference>